<dbReference type="UniPathway" id="UPA00034">
    <property type="reaction ID" value="UER00025"/>
</dbReference>
<evidence type="ECO:0000313" key="10">
    <source>
        <dbReference type="EMBL" id="AGH94278.1"/>
    </source>
</evidence>
<dbReference type="HOGENOM" id="CLU_053306_3_2_7"/>
<dbReference type="eggNOG" id="COG0253">
    <property type="taxonomic scope" value="Bacteria"/>
</dbReference>
<evidence type="ECO:0000256" key="1">
    <source>
        <dbReference type="ARBA" id="ARBA00005196"/>
    </source>
</evidence>
<organism evidence="10 11">
    <name type="scientific">Pseudobdellovibrio exovorus JSS</name>
    <dbReference type="NCBI Taxonomy" id="1184267"/>
    <lineage>
        <taxon>Bacteria</taxon>
        <taxon>Pseudomonadati</taxon>
        <taxon>Bdellovibrionota</taxon>
        <taxon>Bdellovibrionia</taxon>
        <taxon>Bdellovibrionales</taxon>
        <taxon>Pseudobdellovibrionaceae</taxon>
        <taxon>Pseudobdellovibrio</taxon>
    </lineage>
</organism>
<evidence type="ECO:0000313" key="11">
    <source>
        <dbReference type="Proteomes" id="UP000012040"/>
    </source>
</evidence>
<dbReference type="OrthoDB" id="9805408at2"/>
<dbReference type="Proteomes" id="UP000012040">
    <property type="component" value="Chromosome"/>
</dbReference>
<dbReference type="Gene3D" id="3.10.310.10">
    <property type="entry name" value="Diaminopimelate Epimerase, Chain A, domain 1"/>
    <property type="match status" value="2"/>
</dbReference>
<evidence type="ECO:0000256" key="2">
    <source>
        <dbReference type="ARBA" id="ARBA00010219"/>
    </source>
</evidence>
<gene>
    <name evidence="10" type="ORF">A11Q_58</name>
</gene>
<dbReference type="SUPFAM" id="SSF54506">
    <property type="entry name" value="Diaminopimelate epimerase-like"/>
    <property type="match status" value="2"/>
</dbReference>
<dbReference type="InterPro" id="IPR001653">
    <property type="entry name" value="DAP_epimerase_DapF"/>
</dbReference>
<evidence type="ECO:0000256" key="4">
    <source>
        <dbReference type="ARBA" id="ARBA00022605"/>
    </source>
</evidence>
<dbReference type="PANTHER" id="PTHR31689">
    <property type="entry name" value="DIAMINOPIMELATE EPIMERASE, CHLOROPLASTIC"/>
    <property type="match status" value="1"/>
</dbReference>
<dbReference type="KEGG" id="bex:A11Q_58"/>
<evidence type="ECO:0000256" key="3">
    <source>
        <dbReference type="ARBA" id="ARBA00013080"/>
    </source>
</evidence>
<sequence length="260" mass="29371">MSLLKTHLISGAGNTFHVSFDGHDEFTLWGADKRKEITRRVCAENKADGFIFLQAALEQENHYRWFFYNNDGSDAEMCGNATRCVGYYIKNILKNAATHWSLQTVAGAIRIDFVNTESFKITMTPIQRYDSSLGFFCDTGVPHLVLERQEILQDEVTRQASRKLRFHEEFQPRGTNVTQVVLEDDPKKVKAVSYERGVEDFTDACGTGAMAAAFYNLTKRGESETQVEMPGGTLMMNLFDLDKPTMTGPAILLGSYEYEI</sequence>
<evidence type="ECO:0000256" key="8">
    <source>
        <dbReference type="NCBIfam" id="TIGR00652"/>
    </source>
</evidence>
<dbReference type="GO" id="GO:0005829">
    <property type="term" value="C:cytosol"/>
    <property type="evidence" value="ECO:0007669"/>
    <property type="project" value="TreeGrafter"/>
</dbReference>
<dbReference type="PANTHER" id="PTHR31689:SF0">
    <property type="entry name" value="DIAMINOPIMELATE EPIMERASE"/>
    <property type="match status" value="1"/>
</dbReference>
<dbReference type="GO" id="GO:0009089">
    <property type="term" value="P:lysine biosynthetic process via diaminopimelate"/>
    <property type="evidence" value="ECO:0007669"/>
    <property type="project" value="UniProtKB-UniRule"/>
</dbReference>
<dbReference type="Pfam" id="PF01678">
    <property type="entry name" value="DAP_epimerase"/>
    <property type="match status" value="2"/>
</dbReference>
<dbReference type="InterPro" id="IPR018510">
    <property type="entry name" value="DAP_epimerase_AS"/>
</dbReference>
<evidence type="ECO:0000256" key="7">
    <source>
        <dbReference type="ARBA" id="ARBA00051712"/>
    </source>
</evidence>
<comment type="similarity">
    <text evidence="2">Belongs to the diaminopimelate epimerase family.</text>
</comment>
<protein>
    <recommendedName>
        <fullName evidence="3 8">Diaminopimelate epimerase</fullName>
        <ecNumber evidence="3 8">5.1.1.7</ecNumber>
    </recommendedName>
</protein>
<comment type="pathway">
    <text evidence="1">Amino-acid biosynthesis; L-lysine biosynthesis via DAP pathway; DL-2,6-diaminopimelate from LL-2,6-diaminopimelate: step 1/1.</text>
</comment>
<keyword evidence="4" id="KW-0028">Amino-acid biosynthesis</keyword>
<dbReference type="GO" id="GO:0008837">
    <property type="term" value="F:diaminopimelate epimerase activity"/>
    <property type="evidence" value="ECO:0007669"/>
    <property type="project" value="UniProtKB-UniRule"/>
</dbReference>
<keyword evidence="11" id="KW-1185">Reference proteome</keyword>
<evidence type="ECO:0000256" key="5">
    <source>
        <dbReference type="ARBA" id="ARBA00023154"/>
    </source>
</evidence>
<accession>M4V518</accession>
<evidence type="ECO:0000256" key="9">
    <source>
        <dbReference type="PROSITE-ProRule" id="PRU10125"/>
    </source>
</evidence>
<keyword evidence="6" id="KW-0413">Isomerase</keyword>
<feature type="active site" evidence="9">
    <location>
        <position position="78"/>
    </location>
</feature>
<dbReference type="RefSeq" id="WP_015468768.1">
    <property type="nucleotide sequence ID" value="NC_020813.1"/>
</dbReference>
<dbReference type="PATRIC" id="fig|1184267.3.peg.60"/>
<dbReference type="NCBIfam" id="TIGR00652">
    <property type="entry name" value="DapF"/>
    <property type="match status" value="1"/>
</dbReference>
<dbReference type="EC" id="5.1.1.7" evidence="3 8"/>
<comment type="catalytic activity">
    <reaction evidence="7">
        <text>(2S,6S)-2,6-diaminopimelate = meso-2,6-diaminopimelate</text>
        <dbReference type="Rhea" id="RHEA:15393"/>
        <dbReference type="ChEBI" id="CHEBI:57609"/>
        <dbReference type="ChEBI" id="CHEBI:57791"/>
        <dbReference type="EC" id="5.1.1.7"/>
    </reaction>
</comment>
<dbReference type="STRING" id="1184267.A11Q_58"/>
<evidence type="ECO:0000256" key="6">
    <source>
        <dbReference type="ARBA" id="ARBA00023235"/>
    </source>
</evidence>
<name>M4V518_9BACT</name>
<reference evidence="10 11" key="1">
    <citation type="journal article" date="2013" name="ISME J.">
        <title>By their genes ye shall know them: genomic signatures of predatory bacteria.</title>
        <authorList>
            <person name="Pasternak Z."/>
            <person name="Pietrokovski S."/>
            <person name="Rotem O."/>
            <person name="Gophna U."/>
            <person name="Lurie-Weinberger M.N."/>
            <person name="Jurkevitch E."/>
        </authorList>
    </citation>
    <scope>NUCLEOTIDE SEQUENCE [LARGE SCALE GENOMIC DNA]</scope>
    <source>
        <strain evidence="10 11">JSS</strain>
    </source>
</reference>
<dbReference type="PROSITE" id="PS01326">
    <property type="entry name" value="DAP_EPIMERASE"/>
    <property type="match status" value="1"/>
</dbReference>
<keyword evidence="5" id="KW-0457">Lysine biosynthesis</keyword>
<dbReference type="EMBL" id="CP003537">
    <property type="protein sequence ID" value="AGH94278.1"/>
    <property type="molecule type" value="Genomic_DNA"/>
</dbReference>
<proteinExistence type="inferred from homology"/>
<dbReference type="AlphaFoldDB" id="M4V518"/>